<accession>A0A0F9PZB0</accession>
<proteinExistence type="predicted"/>
<gene>
    <name evidence="1" type="ORF">LCGC14_1078370</name>
</gene>
<dbReference type="AlphaFoldDB" id="A0A0F9PZB0"/>
<sequence length="88" mass="9962">MTEWTVTCCGACFLEEIAGWKDGCEALRHTDVEEVFWTLHKDGYLAAKHVSIDSTGITSRTARILRPNTDEEARRRLLAQDAVRRLVA</sequence>
<protein>
    <submittedName>
        <fullName evidence="1">Uncharacterized protein</fullName>
    </submittedName>
</protein>
<organism evidence="1">
    <name type="scientific">marine sediment metagenome</name>
    <dbReference type="NCBI Taxonomy" id="412755"/>
    <lineage>
        <taxon>unclassified sequences</taxon>
        <taxon>metagenomes</taxon>
        <taxon>ecological metagenomes</taxon>
    </lineage>
</organism>
<name>A0A0F9PZB0_9ZZZZ</name>
<reference evidence="1" key="1">
    <citation type="journal article" date="2015" name="Nature">
        <title>Complex archaea that bridge the gap between prokaryotes and eukaryotes.</title>
        <authorList>
            <person name="Spang A."/>
            <person name="Saw J.H."/>
            <person name="Jorgensen S.L."/>
            <person name="Zaremba-Niedzwiedzka K."/>
            <person name="Martijn J."/>
            <person name="Lind A.E."/>
            <person name="van Eijk R."/>
            <person name="Schleper C."/>
            <person name="Guy L."/>
            <person name="Ettema T.J."/>
        </authorList>
    </citation>
    <scope>NUCLEOTIDE SEQUENCE</scope>
</reference>
<evidence type="ECO:0000313" key="1">
    <source>
        <dbReference type="EMBL" id="KKN06341.1"/>
    </source>
</evidence>
<dbReference type="EMBL" id="LAZR01004703">
    <property type="protein sequence ID" value="KKN06341.1"/>
    <property type="molecule type" value="Genomic_DNA"/>
</dbReference>
<comment type="caution">
    <text evidence="1">The sequence shown here is derived from an EMBL/GenBank/DDBJ whole genome shotgun (WGS) entry which is preliminary data.</text>
</comment>